<comment type="caution">
    <text evidence="1">The sequence shown here is derived from an EMBL/GenBank/DDBJ whole genome shotgun (WGS) entry which is preliminary data.</text>
</comment>
<sequence length="17" mass="1846">MGCGTTFGRSDAMARWV</sequence>
<dbReference type="Proteomes" id="UP000320333">
    <property type="component" value="Unassembled WGS sequence"/>
</dbReference>
<dbReference type="EMBL" id="QEAP01000001">
    <property type="protein sequence ID" value="TPX78656.1"/>
    <property type="molecule type" value="Genomic_DNA"/>
</dbReference>
<name>A0A507FUG3_9FUNG</name>
<gene>
    <name evidence="1" type="ORF">CcCBS67573_g00033</name>
</gene>
<organism evidence="1 2">
    <name type="scientific">Chytriomyces confervae</name>
    <dbReference type="NCBI Taxonomy" id="246404"/>
    <lineage>
        <taxon>Eukaryota</taxon>
        <taxon>Fungi</taxon>
        <taxon>Fungi incertae sedis</taxon>
        <taxon>Chytridiomycota</taxon>
        <taxon>Chytridiomycota incertae sedis</taxon>
        <taxon>Chytridiomycetes</taxon>
        <taxon>Chytridiales</taxon>
        <taxon>Chytriomycetaceae</taxon>
        <taxon>Chytriomyces</taxon>
    </lineage>
</organism>
<dbReference type="AlphaFoldDB" id="A0A507FUG3"/>
<protein>
    <submittedName>
        <fullName evidence="1">Uncharacterized protein</fullName>
    </submittedName>
</protein>
<evidence type="ECO:0000313" key="2">
    <source>
        <dbReference type="Proteomes" id="UP000320333"/>
    </source>
</evidence>
<accession>A0A507FUG3</accession>
<keyword evidence="2" id="KW-1185">Reference proteome</keyword>
<reference evidence="1 2" key="1">
    <citation type="journal article" date="2019" name="Sci. Rep.">
        <title>Comparative genomics of chytrid fungi reveal insights into the obligate biotrophic and pathogenic lifestyle of Synchytrium endobioticum.</title>
        <authorList>
            <person name="van de Vossenberg B.T.L.H."/>
            <person name="Warris S."/>
            <person name="Nguyen H.D.T."/>
            <person name="van Gent-Pelzer M.P.E."/>
            <person name="Joly D.L."/>
            <person name="van de Geest H.C."/>
            <person name="Bonants P.J.M."/>
            <person name="Smith D.S."/>
            <person name="Levesque C.A."/>
            <person name="van der Lee T.A.J."/>
        </authorList>
    </citation>
    <scope>NUCLEOTIDE SEQUENCE [LARGE SCALE GENOMIC DNA]</scope>
    <source>
        <strain evidence="1 2">CBS 675.73</strain>
    </source>
</reference>
<evidence type="ECO:0000313" key="1">
    <source>
        <dbReference type="EMBL" id="TPX78656.1"/>
    </source>
</evidence>
<proteinExistence type="predicted"/>